<dbReference type="STRING" id="3988.B9SPM8"/>
<dbReference type="InterPro" id="IPR044851">
    <property type="entry name" value="Wax_synthase"/>
</dbReference>
<evidence type="ECO:0000256" key="1">
    <source>
        <dbReference type="ARBA" id="ARBA00004141"/>
    </source>
</evidence>
<dbReference type="Pfam" id="PF13813">
    <property type="entry name" value="MBOAT_2"/>
    <property type="match status" value="1"/>
</dbReference>
<dbReference type="PANTHER" id="PTHR31595">
    <property type="entry name" value="LONG-CHAIN-ALCOHOL O-FATTY-ACYLTRANSFERASE 3-RELATED"/>
    <property type="match status" value="1"/>
</dbReference>
<evidence type="ECO:0000313" key="11">
    <source>
        <dbReference type="EMBL" id="EEF34436.1"/>
    </source>
</evidence>
<dbReference type="PIRSF" id="PIRSF037006">
    <property type="entry name" value="Wax_synthase"/>
    <property type="match status" value="1"/>
</dbReference>
<keyword evidence="4 9" id="KW-0812">Transmembrane</keyword>
<dbReference type="InterPro" id="IPR017088">
    <property type="entry name" value="Wax_synthase_Magnoliopsida"/>
</dbReference>
<evidence type="ECO:0000256" key="2">
    <source>
        <dbReference type="ARBA" id="ARBA00007282"/>
    </source>
</evidence>
<dbReference type="GO" id="GO:0006629">
    <property type="term" value="P:lipid metabolic process"/>
    <property type="evidence" value="ECO:0007669"/>
    <property type="project" value="UniProtKB-KW"/>
</dbReference>
<sequence>MEGEISKFLKVWLLVFASLIYCYALGKNVPEGKSRFILLLPIICLFLYLPLNLSTIHLGGMTAFFIAWLANFKLLLFAFGKGPLSSNPSISLPSFLALSCLPIKIQDNPSPKSQLEQNPYPKISKQAKKSSLNYAIKEIVLAMVTAVVRTILRVELEPPFNDPYLSTSLQDFWGKRWNLMVSSILRSTIYEPTLTISARIIGRKWAPIPGVLASFLVSAVMHELMFYYLGRVRPTWEVTWFFILHGFCVVVEIAIKKALKGRWRLPELISGVLAVGFVVVTGFWLFFPQFLQQCRADVRAFEEYAALGPFLKNSYRVIFRPVVTSFR</sequence>
<evidence type="ECO:0000256" key="5">
    <source>
        <dbReference type="ARBA" id="ARBA00022989"/>
    </source>
</evidence>
<dbReference type="EMBL" id="EQ974071">
    <property type="protein sequence ID" value="EEF34436.1"/>
    <property type="molecule type" value="Genomic_DNA"/>
</dbReference>
<comment type="subcellular location">
    <subcellularLocation>
        <location evidence="1">Membrane</location>
        <topology evidence="1">Multi-pass membrane protein</topology>
    </subcellularLocation>
</comment>
<dbReference type="eggNOG" id="ENOG502QSCR">
    <property type="taxonomic scope" value="Eukaryota"/>
</dbReference>
<feature type="transmembrane region" description="Helical" evidence="9">
    <location>
        <begin position="208"/>
        <end position="229"/>
    </location>
</feature>
<dbReference type="PANTHER" id="PTHR31595:SF51">
    <property type="entry name" value="WAX SYNTHASE DOMAIN-CONTAINING PROTEIN"/>
    <property type="match status" value="1"/>
</dbReference>
<evidence type="ECO:0000256" key="9">
    <source>
        <dbReference type="SAM" id="Phobius"/>
    </source>
</evidence>
<keyword evidence="3" id="KW-0808">Transferase</keyword>
<organism evidence="11 12">
    <name type="scientific">Ricinus communis</name>
    <name type="common">Castor bean</name>
    <dbReference type="NCBI Taxonomy" id="3988"/>
    <lineage>
        <taxon>Eukaryota</taxon>
        <taxon>Viridiplantae</taxon>
        <taxon>Streptophyta</taxon>
        <taxon>Embryophyta</taxon>
        <taxon>Tracheophyta</taxon>
        <taxon>Spermatophyta</taxon>
        <taxon>Magnoliopsida</taxon>
        <taxon>eudicotyledons</taxon>
        <taxon>Gunneridae</taxon>
        <taxon>Pentapetalae</taxon>
        <taxon>rosids</taxon>
        <taxon>fabids</taxon>
        <taxon>Malpighiales</taxon>
        <taxon>Euphorbiaceae</taxon>
        <taxon>Acalyphoideae</taxon>
        <taxon>Acalypheae</taxon>
        <taxon>Ricinus</taxon>
    </lineage>
</organism>
<accession>B9SPM8</accession>
<feature type="transmembrane region" description="Helical" evidence="9">
    <location>
        <begin position="235"/>
        <end position="255"/>
    </location>
</feature>
<gene>
    <name evidence="11" type="ORF">RCOM_1184870</name>
</gene>
<dbReference type="GO" id="GO:0008374">
    <property type="term" value="F:O-acyltransferase activity"/>
    <property type="evidence" value="ECO:0007669"/>
    <property type="project" value="InterPro"/>
</dbReference>
<feature type="transmembrane region" description="Helical" evidence="9">
    <location>
        <begin position="6"/>
        <end position="24"/>
    </location>
</feature>
<feature type="domain" description="Wax synthase" evidence="10">
    <location>
        <begin position="157"/>
        <end position="243"/>
    </location>
</feature>
<feature type="transmembrane region" description="Helical" evidence="9">
    <location>
        <begin position="267"/>
        <end position="287"/>
    </location>
</feature>
<evidence type="ECO:0000313" key="12">
    <source>
        <dbReference type="Proteomes" id="UP000008311"/>
    </source>
</evidence>
<evidence type="ECO:0000256" key="3">
    <source>
        <dbReference type="ARBA" id="ARBA00022679"/>
    </source>
</evidence>
<feature type="transmembrane region" description="Helical" evidence="9">
    <location>
        <begin position="59"/>
        <end position="79"/>
    </location>
</feature>
<evidence type="ECO:0000256" key="7">
    <source>
        <dbReference type="ARBA" id="ARBA00023136"/>
    </source>
</evidence>
<keyword evidence="12" id="KW-1185">Reference proteome</keyword>
<evidence type="ECO:0000256" key="4">
    <source>
        <dbReference type="ARBA" id="ARBA00022692"/>
    </source>
</evidence>
<dbReference type="InParanoid" id="B9SPM8"/>
<evidence type="ECO:0000256" key="6">
    <source>
        <dbReference type="ARBA" id="ARBA00023098"/>
    </source>
</evidence>
<name>B9SPM8_RICCO</name>
<reference evidence="12" key="1">
    <citation type="journal article" date="2010" name="Nat. Biotechnol.">
        <title>Draft genome sequence of the oilseed species Ricinus communis.</title>
        <authorList>
            <person name="Chan A.P."/>
            <person name="Crabtree J."/>
            <person name="Zhao Q."/>
            <person name="Lorenzi H."/>
            <person name="Orvis J."/>
            <person name="Puiu D."/>
            <person name="Melake-Berhan A."/>
            <person name="Jones K.M."/>
            <person name="Redman J."/>
            <person name="Chen G."/>
            <person name="Cahoon E.B."/>
            <person name="Gedil M."/>
            <person name="Stanke M."/>
            <person name="Haas B.J."/>
            <person name="Wortman J.R."/>
            <person name="Fraser-Liggett C.M."/>
            <person name="Ravel J."/>
            <person name="Rabinowicz P.D."/>
        </authorList>
    </citation>
    <scope>NUCLEOTIDE SEQUENCE [LARGE SCALE GENOMIC DNA]</scope>
    <source>
        <strain evidence="12">cv. Hale</strain>
    </source>
</reference>
<dbReference type="InterPro" id="IPR032805">
    <property type="entry name" value="Wax_synthase_dom"/>
</dbReference>
<evidence type="ECO:0000259" key="10">
    <source>
        <dbReference type="Pfam" id="PF13813"/>
    </source>
</evidence>
<keyword evidence="6" id="KW-0443">Lipid metabolism</keyword>
<proteinExistence type="inferred from homology"/>
<feature type="transmembrane region" description="Helical" evidence="9">
    <location>
        <begin position="36"/>
        <end position="53"/>
    </location>
</feature>
<keyword evidence="5 9" id="KW-1133">Transmembrane helix</keyword>
<protein>
    <recommendedName>
        <fullName evidence="10">Wax synthase domain-containing protein</fullName>
    </recommendedName>
</protein>
<comment type="similarity">
    <text evidence="2">Belongs to the wax synthase family.</text>
</comment>
<keyword evidence="7 9" id="KW-0472">Membrane</keyword>
<evidence type="ECO:0000256" key="8">
    <source>
        <dbReference type="ARBA" id="ARBA00023315"/>
    </source>
</evidence>
<dbReference type="Proteomes" id="UP000008311">
    <property type="component" value="Unassembled WGS sequence"/>
</dbReference>
<dbReference type="GO" id="GO:0016020">
    <property type="term" value="C:membrane"/>
    <property type="evidence" value="ECO:0007669"/>
    <property type="project" value="UniProtKB-SubCell"/>
</dbReference>
<dbReference type="FunCoup" id="B9SPM8">
    <property type="interactions" value="1"/>
</dbReference>
<keyword evidence="8" id="KW-0012">Acyltransferase</keyword>
<dbReference type="AlphaFoldDB" id="B9SPM8"/>